<evidence type="ECO:0000256" key="1">
    <source>
        <dbReference type="SAM" id="Phobius"/>
    </source>
</evidence>
<comment type="caution">
    <text evidence="2">The sequence shown here is derived from an EMBL/GenBank/DDBJ whole genome shotgun (WGS) entry which is preliminary data.</text>
</comment>
<gene>
    <name evidence="2" type="ORF">C9E81_06185</name>
</gene>
<reference evidence="2 3" key="1">
    <citation type="submission" date="2018-07" db="EMBL/GenBank/DDBJ databases">
        <authorList>
            <person name="Zhang Y."/>
            <person name="Wang L."/>
            <person name="Ma S."/>
        </authorList>
    </citation>
    <scope>NUCLEOTIDE SEQUENCE [LARGE SCALE GENOMIC DNA]</scope>
    <source>
        <strain evidence="2 3">4-2</strain>
    </source>
</reference>
<proteinExistence type="predicted"/>
<dbReference type="AlphaFoldDB" id="A0A3M0MEW4"/>
<keyword evidence="1" id="KW-0472">Membrane</keyword>
<organism evidence="2 3">
    <name type="scientific">Paracoccus alkanivorans</name>
    <dbReference type="NCBI Taxonomy" id="2116655"/>
    <lineage>
        <taxon>Bacteria</taxon>
        <taxon>Pseudomonadati</taxon>
        <taxon>Pseudomonadota</taxon>
        <taxon>Alphaproteobacteria</taxon>
        <taxon>Rhodobacterales</taxon>
        <taxon>Paracoccaceae</taxon>
        <taxon>Paracoccus</taxon>
    </lineage>
</organism>
<dbReference type="RefSeq" id="WP_122111436.1">
    <property type="nucleotide sequence ID" value="NZ_QOKZ01000002.1"/>
</dbReference>
<name>A0A3M0MEW4_9RHOB</name>
<keyword evidence="1" id="KW-1133">Transmembrane helix</keyword>
<dbReference type="OrthoDB" id="7822309at2"/>
<accession>A0A3M0MEW4</accession>
<evidence type="ECO:0000313" key="3">
    <source>
        <dbReference type="Proteomes" id="UP000273516"/>
    </source>
</evidence>
<dbReference type="Proteomes" id="UP000273516">
    <property type="component" value="Unassembled WGS sequence"/>
</dbReference>
<evidence type="ECO:0000313" key="2">
    <source>
        <dbReference type="EMBL" id="RMC36272.1"/>
    </source>
</evidence>
<feature type="transmembrane region" description="Helical" evidence="1">
    <location>
        <begin position="108"/>
        <end position="126"/>
    </location>
</feature>
<protein>
    <submittedName>
        <fullName evidence="2">Uncharacterized protein</fullName>
    </submittedName>
</protein>
<keyword evidence="1" id="KW-0812">Transmembrane</keyword>
<sequence length="340" mass="36513">MTALTEFERLEAQGSWRETPEARLREVIVSVGEATLTLSDPKSERPLSHWSLPAVIRLNPGKQPAVYSPNPDGPDETLEIDDPLMIEAIERVQRAIASRRAHPGRLRGGLTLLAALLMAAAAVVWLPDALTRHAARIAPPAQAHAIGKAILADITRSTGAVCERSSGRAVLDWISPKLIADEAEIHVVPAPVNGARRLPGQVYVLGNDMLLTAPGPEAAAGHLIAAQMAVPDRVLLLDALEYAGTGAVLQLLTLGTLPQDALRGYGEQLLRRPAPAPQDERLLEAFERKGISSTPYARSLDPTGTSVMELIEADPFRDAPPPQPLLNDQQWLALQQICAG</sequence>
<dbReference type="EMBL" id="QOKZ01000002">
    <property type="protein sequence ID" value="RMC36272.1"/>
    <property type="molecule type" value="Genomic_DNA"/>
</dbReference>
<keyword evidence="3" id="KW-1185">Reference proteome</keyword>